<dbReference type="GO" id="GO:0004316">
    <property type="term" value="F:3-oxoacyl-[acyl-carrier-protein] reductase (NADPH) activity"/>
    <property type="evidence" value="ECO:0007669"/>
    <property type="project" value="UniProtKB-EC"/>
</dbReference>
<organism evidence="2">
    <name type="scientific">uncultured Frankineae bacterium</name>
    <dbReference type="NCBI Taxonomy" id="437475"/>
    <lineage>
        <taxon>Bacteria</taxon>
        <taxon>Bacillati</taxon>
        <taxon>Actinomycetota</taxon>
        <taxon>Actinomycetes</taxon>
        <taxon>Frankiales</taxon>
        <taxon>environmental samples</taxon>
    </lineage>
</organism>
<keyword evidence="2" id="KW-0560">Oxidoreductase</keyword>
<dbReference type="EC" id="1.1.1.100" evidence="2"/>
<accession>A0A6J4KG95</accession>
<feature type="non-terminal residue" evidence="2">
    <location>
        <position position="251"/>
    </location>
</feature>
<feature type="region of interest" description="Disordered" evidence="1">
    <location>
        <begin position="1"/>
        <end position="118"/>
    </location>
</feature>
<evidence type="ECO:0000256" key="1">
    <source>
        <dbReference type="SAM" id="MobiDB-lite"/>
    </source>
</evidence>
<proteinExistence type="predicted"/>
<dbReference type="AlphaFoldDB" id="A0A6J4KG95"/>
<feature type="compositionally biased region" description="Basic residues" evidence="1">
    <location>
        <begin position="45"/>
        <end position="99"/>
    </location>
</feature>
<evidence type="ECO:0000313" key="2">
    <source>
        <dbReference type="EMBL" id="CAA9304130.1"/>
    </source>
</evidence>
<gene>
    <name evidence="2" type="ORF">AVDCRST_MAG07-99</name>
</gene>
<feature type="compositionally biased region" description="Low complexity" evidence="1">
    <location>
        <begin position="226"/>
        <end position="251"/>
    </location>
</feature>
<feature type="non-terminal residue" evidence="2">
    <location>
        <position position="1"/>
    </location>
</feature>
<name>A0A6J4KG95_9ACTN</name>
<sequence>DQCRGHAAVRPAAGRDLRHRPGGARAAGPGHAGARRAGRPALAPARRRRRAAGRRGPRRARGRLRRRGPGRARAHGRGGVRRGRPRRRRRRVRRPRRPGTRLAGPGGGGAPRAGQLHRGGQHRCAAGRADACAGARCRHRPVVRGRGAAPSLELRLRREQGRHGRLLHRAAGGAAARRCARPGRTTGVRARPDDVGPAGRAAVDHARGGGRGDRAGARRAPRRRVGATAAAGRHVGRAPPARRGLPAAPGL</sequence>
<feature type="region of interest" description="Disordered" evidence="1">
    <location>
        <begin position="181"/>
        <end position="251"/>
    </location>
</feature>
<protein>
    <submittedName>
        <fullName evidence="2">3-oxoacyl-[acyl-carrier protein] reductase paralog</fullName>
        <ecNumber evidence="2">1.1.1.100</ecNumber>
    </submittedName>
</protein>
<feature type="compositionally biased region" description="Basic and acidic residues" evidence="1">
    <location>
        <begin position="202"/>
        <end position="216"/>
    </location>
</feature>
<reference evidence="2" key="1">
    <citation type="submission" date="2020-02" db="EMBL/GenBank/DDBJ databases">
        <authorList>
            <person name="Meier V. D."/>
        </authorList>
    </citation>
    <scope>NUCLEOTIDE SEQUENCE</scope>
    <source>
        <strain evidence="2">AVDCRST_MAG07</strain>
    </source>
</reference>
<dbReference type="EMBL" id="CADCUB010000002">
    <property type="protein sequence ID" value="CAA9304130.1"/>
    <property type="molecule type" value="Genomic_DNA"/>
</dbReference>